<reference evidence="2" key="1">
    <citation type="journal article" date="2023" name="Plant J.">
        <title>Genome sequences and population genomics provide insights into the demographic history, inbreeding, and mutation load of two 'living fossil' tree species of Dipteronia.</title>
        <authorList>
            <person name="Feng Y."/>
            <person name="Comes H.P."/>
            <person name="Chen J."/>
            <person name="Zhu S."/>
            <person name="Lu R."/>
            <person name="Zhang X."/>
            <person name="Li P."/>
            <person name="Qiu J."/>
            <person name="Olsen K.M."/>
            <person name="Qiu Y."/>
        </authorList>
    </citation>
    <scope>NUCLEOTIDE SEQUENCE</scope>
    <source>
        <strain evidence="2">NBL</strain>
    </source>
</reference>
<dbReference type="AlphaFoldDB" id="A0AAE0E735"/>
<organism evidence="2 3">
    <name type="scientific">Dipteronia sinensis</name>
    <dbReference type="NCBI Taxonomy" id="43782"/>
    <lineage>
        <taxon>Eukaryota</taxon>
        <taxon>Viridiplantae</taxon>
        <taxon>Streptophyta</taxon>
        <taxon>Embryophyta</taxon>
        <taxon>Tracheophyta</taxon>
        <taxon>Spermatophyta</taxon>
        <taxon>Magnoliopsida</taxon>
        <taxon>eudicotyledons</taxon>
        <taxon>Gunneridae</taxon>
        <taxon>Pentapetalae</taxon>
        <taxon>rosids</taxon>
        <taxon>malvids</taxon>
        <taxon>Sapindales</taxon>
        <taxon>Sapindaceae</taxon>
        <taxon>Hippocastanoideae</taxon>
        <taxon>Acereae</taxon>
        <taxon>Dipteronia</taxon>
    </lineage>
</organism>
<gene>
    <name evidence="2" type="ORF">Dsin_018025</name>
</gene>
<feature type="compositionally biased region" description="Basic and acidic residues" evidence="1">
    <location>
        <begin position="15"/>
        <end position="24"/>
    </location>
</feature>
<feature type="region of interest" description="Disordered" evidence="1">
    <location>
        <begin position="1"/>
        <end position="24"/>
    </location>
</feature>
<evidence type="ECO:0000313" key="3">
    <source>
        <dbReference type="Proteomes" id="UP001281410"/>
    </source>
</evidence>
<dbReference type="Proteomes" id="UP001281410">
    <property type="component" value="Unassembled WGS sequence"/>
</dbReference>
<name>A0AAE0E735_9ROSI</name>
<dbReference type="EMBL" id="JANJYJ010000005">
    <property type="protein sequence ID" value="KAK3213319.1"/>
    <property type="molecule type" value="Genomic_DNA"/>
</dbReference>
<sequence>MVVDWFRNHNPSNKSSDDDMMNRDDKFMDKFKDKSKDKLMEKVNVPAKRKVERYNVYGLQLFR</sequence>
<evidence type="ECO:0000313" key="2">
    <source>
        <dbReference type="EMBL" id="KAK3213319.1"/>
    </source>
</evidence>
<keyword evidence="3" id="KW-1185">Reference proteome</keyword>
<accession>A0AAE0E735</accession>
<comment type="caution">
    <text evidence="2">The sequence shown here is derived from an EMBL/GenBank/DDBJ whole genome shotgun (WGS) entry which is preliminary data.</text>
</comment>
<evidence type="ECO:0000256" key="1">
    <source>
        <dbReference type="SAM" id="MobiDB-lite"/>
    </source>
</evidence>
<protein>
    <submittedName>
        <fullName evidence="2">Uncharacterized protein</fullName>
    </submittedName>
</protein>
<proteinExistence type="predicted"/>